<accession>A0A927YMR1</accession>
<reference evidence="1" key="1">
    <citation type="submission" date="2019-04" db="EMBL/GenBank/DDBJ databases">
        <title>Evolution of Biomass-Degrading Anaerobic Consortia Revealed by Metagenomics.</title>
        <authorList>
            <person name="Peng X."/>
        </authorList>
    </citation>
    <scope>NUCLEOTIDE SEQUENCE</scope>
    <source>
        <strain evidence="1">SIG311</strain>
    </source>
</reference>
<dbReference type="EMBL" id="SVER01000079">
    <property type="protein sequence ID" value="MBE5921045.1"/>
    <property type="molecule type" value="Genomic_DNA"/>
</dbReference>
<dbReference type="Proteomes" id="UP000766246">
    <property type="component" value="Unassembled WGS sequence"/>
</dbReference>
<sequence length="87" mass="9732">MEDLKAGELNMSVSAVCRNEQGDKYAFVTFADGVRTAEGKIPDCKIIKNDGFAEIEVQQLERYLKEHLTELKKMAASIDIFSAFKGE</sequence>
<comment type="caution">
    <text evidence="1">The sequence shown here is derived from an EMBL/GenBank/DDBJ whole genome shotgun (WGS) entry which is preliminary data.</text>
</comment>
<name>A0A927YMR1_9FIRM</name>
<gene>
    <name evidence="1" type="ORF">E7272_14610</name>
</gene>
<organism evidence="1 2">
    <name type="scientific">Pseudobutyrivibrio ruminis</name>
    <dbReference type="NCBI Taxonomy" id="46206"/>
    <lineage>
        <taxon>Bacteria</taxon>
        <taxon>Bacillati</taxon>
        <taxon>Bacillota</taxon>
        <taxon>Clostridia</taxon>
        <taxon>Lachnospirales</taxon>
        <taxon>Lachnospiraceae</taxon>
        <taxon>Pseudobutyrivibrio</taxon>
    </lineage>
</organism>
<evidence type="ECO:0000313" key="1">
    <source>
        <dbReference type="EMBL" id="MBE5921045.1"/>
    </source>
</evidence>
<protein>
    <submittedName>
        <fullName evidence="1">Uncharacterized protein</fullName>
    </submittedName>
</protein>
<dbReference type="AlphaFoldDB" id="A0A927YMR1"/>
<proteinExistence type="predicted"/>
<evidence type="ECO:0000313" key="2">
    <source>
        <dbReference type="Proteomes" id="UP000766246"/>
    </source>
</evidence>